<dbReference type="Proteomes" id="UP000198640">
    <property type="component" value="Unassembled WGS sequence"/>
</dbReference>
<name>A0A1H3BSX6_9PROT</name>
<dbReference type="STRING" id="44576.SAMN05421881_1001110"/>
<organism evidence="1 2">
    <name type="scientific">Nitrosomonas halophila</name>
    <dbReference type="NCBI Taxonomy" id="44576"/>
    <lineage>
        <taxon>Bacteria</taxon>
        <taxon>Pseudomonadati</taxon>
        <taxon>Pseudomonadota</taxon>
        <taxon>Betaproteobacteria</taxon>
        <taxon>Nitrosomonadales</taxon>
        <taxon>Nitrosomonadaceae</taxon>
        <taxon>Nitrosomonas</taxon>
    </lineage>
</organism>
<evidence type="ECO:0000313" key="1">
    <source>
        <dbReference type="EMBL" id="SDX44997.1"/>
    </source>
</evidence>
<evidence type="ECO:0000313" key="2">
    <source>
        <dbReference type="Proteomes" id="UP000198640"/>
    </source>
</evidence>
<accession>A0A1H3BSX6</accession>
<dbReference type="AlphaFoldDB" id="A0A1H3BSX6"/>
<keyword evidence="2" id="KW-1185">Reference proteome</keyword>
<sequence>MAISYVARIRFTITTYRFVLRKRPVTPDDIVTQIMTNICLAQFLKLDNFINIDFLYS</sequence>
<protein>
    <submittedName>
        <fullName evidence="1">Uncharacterized protein</fullName>
    </submittedName>
</protein>
<reference evidence="1 2" key="1">
    <citation type="submission" date="2016-10" db="EMBL/GenBank/DDBJ databases">
        <authorList>
            <person name="de Groot N.N."/>
        </authorList>
    </citation>
    <scope>NUCLEOTIDE SEQUENCE [LARGE SCALE GENOMIC DNA]</scope>
    <source>
        <strain evidence="1 2">Nm1</strain>
    </source>
</reference>
<gene>
    <name evidence="1" type="ORF">SAMN05421881_1001110</name>
</gene>
<proteinExistence type="predicted"/>
<dbReference type="EMBL" id="FNOY01000001">
    <property type="protein sequence ID" value="SDX44997.1"/>
    <property type="molecule type" value="Genomic_DNA"/>
</dbReference>